<protein>
    <recommendedName>
        <fullName evidence="2">TIR domain-containing protein</fullName>
    </recommendedName>
</protein>
<proteinExistence type="predicted"/>
<dbReference type="NCBIfam" id="NF040588">
    <property type="entry name" value="FxsC_Nterm"/>
    <property type="match status" value="1"/>
</dbReference>
<organism evidence="3 4">
    <name type="scientific">Luedemannella helvata</name>
    <dbReference type="NCBI Taxonomy" id="349315"/>
    <lineage>
        <taxon>Bacteria</taxon>
        <taxon>Bacillati</taxon>
        <taxon>Actinomycetota</taxon>
        <taxon>Actinomycetes</taxon>
        <taxon>Micromonosporales</taxon>
        <taxon>Micromonosporaceae</taxon>
        <taxon>Luedemannella</taxon>
    </lineage>
</organism>
<dbReference type="NCBIfam" id="TIGR04276">
    <property type="entry name" value="FxsC_Cterm"/>
    <property type="match status" value="1"/>
</dbReference>
<reference evidence="3 4" key="1">
    <citation type="journal article" date="2019" name="Int. J. Syst. Evol. Microbiol.">
        <title>The Global Catalogue of Microorganisms (GCM) 10K type strain sequencing project: providing services to taxonomists for standard genome sequencing and annotation.</title>
        <authorList>
            <consortium name="The Broad Institute Genomics Platform"/>
            <consortium name="The Broad Institute Genome Sequencing Center for Infectious Disease"/>
            <person name="Wu L."/>
            <person name="Ma J."/>
        </authorList>
    </citation>
    <scope>NUCLEOTIDE SEQUENCE [LARGE SCALE GENOMIC DNA]</scope>
    <source>
        <strain evidence="3 4">JCM 13249</strain>
    </source>
</reference>
<evidence type="ECO:0000313" key="4">
    <source>
        <dbReference type="Proteomes" id="UP001500655"/>
    </source>
</evidence>
<dbReference type="EMBL" id="BAAALS010000011">
    <property type="protein sequence ID" value="GAA1753998.1"/>
    <property type="molecule type" value="Genomic_DNA"/>
</dbReference>
<gene>
    <name evidence="3" type="ORF">GCM10009681_26390</name>
</gene>
<dbReference type="InterPro" id="IPR035897">
    <property type="entry name" value="Toll_tir_struct_dom_sf"/>
</dbReference>
<feature type="domain" description="TIR" evidence="2">
    <location>
        <begin position="14"/>
        <end position="101"/>
    </location>
</feature>
<feature type="region of interest" description="Disordered" evidence="1">
    <location>
        <begin position="381"/>
        <end position="403"/>
    </location>
</feature>
<evidence type="ECO:0000259" key="2">
    <source>
        <dbReference type="Pfam" id="PF13676"/>
    </source>
</evidence>
<sequence>MTVRDDPKRPPLYFFLSYARSDDSELIRTFFNDLSAEVRSYAGVSPGVPVGFLDDETLNLGQYWSDELVSALLRTRTLIALASPRYLGSEPCGREWKVFADRVRAATARGQQAASAHMTLLWLPPPKLPRFVEETLYDGDLPPVYGRAGLRQLMRLQDHRDHYFRFIAELAQRIVHAAQNLDIPPGPSDLTFEQIPHAFARRNRTAPTRSPIRIIVAAPTRADLATRDLTAFRRDPRFYGPDATRWAPYQSTSQVPVADLARSLAQEYDFVVSVSAVDDGAARATMSVLLVDPWVALVAARRAALTASVEAQQRSVVGVFVLASDDDLETHRHLGSLLMSLRPALSTLSARPDVVFQEGVSTMEAFAESLRALLERKRVHPIRDAKAPRRRSNPGQRPIIQNP</sequence>
<keyword evidence="4" id="KW-1185">Reference proteome</keyword>
<dbReference type="SUPFAM" id="SSF52200">
    <property type="entry name" value="Toll/Interleukin receptor TIR domain"/>
    <property type="match status" value="1"/>
</dbReference>
<evidence type="ECO:0000313" key="3">
    <source>
        <dbReference type="EMBL" id="GAA1753998.1"/>
    </source>
</evidence>
<dbReference type="InterPro" id="IPR047603">
    <property type="entry name" value="FxsC_N"/>
</dbReference>
<name>A0ABN2KE61_9ACTN</name>
<dbReference type="Pfam" id="PF13676">
    <property type="entry name" value="TIR_2"/>
    <property type="match status" value="1"/>
</dbReference>
<dbReference type="InterPro" id="IPR026367">
    <property type="entry name" value="FxsC_C"/>
</dbReference>
<comment type="caution">
    <text evidence="3">The sequence shown here is derived from an EMBL/GenBank/DDBJ whole genome shotgun (WGS) entry which is preliminary data.</text>
</comment>
<feature type="compositionally biased region" description="Polar residues" evidence="1">
    <location>
        <begin position="393"/>
        <end position="403"/>
    </location>
</feature>
<dbReference type="InterPro" id="IPR000157">
    <property type="entry name" value="TIR_dom"/>
</dbReference>
<dbReference type="Proteomes" id="UP001500655">
    <property type="component" value="Unassembled WGS sequence"/>
</dbReference>
<dbReference type="RefSeq" id="WP_344080861.1">
    <property type="nucleotide sequence ID" value="NZ_BAAALS010000011.1"/>
</dbReference>
<evidence type="ECO:0000256" key="1">
    <source>
        <dbReference type="SAM" id="MobiDB-lite"/>
    </source>
</evidence>
<accession>A0ABN2KE61</accession>
<dbReference type="Gene3D" id="3.40.50.10140">
    <property type="entry name" value="Toll/interleukin-1 receptor homology (TIR) domain"/>
    <property type="match status" value="1"/>
</dbReference>